<keyword evidence="1" id="KW-0805">Transcription regulation</keyword>
<dbReference type="PANTHER" id="PTHR46796:SF13">
    <property type="entry name" value="HTH-TYPE TRANSCRIPTIONAL ACTIVATOR RHAS"/>
    <property type="match status" value="1"/>
</dbReference>
<dbReference type="PANTHER" id="PTHR46796">
    <property type="entry name" value="HTH-TYPE TRANSCRIPTIONAL ACTIVATOR RHAS-RELATED"/>
    <property type="match status" value="1"/>
</dbReference>
<evidence type="ECO:0000256" key="1">
    <source>
        <dbReference type="ARBA" id="ARBA00023015"/>
    </source>
</evidence>
<protein>
    <recommendedName>
        <fullName evidence="4">HTH araC/xylS-type domain-containing protein</fullName>
    </recommendedName>
</protein>
<dbReference type="SMART" id="SM00342">
    <property type="entry name" value="HTH_ARAC"/>
    <property type="match status" value="1"/>
</dbReference>
<dbReference type="Gene3D" id="1.10.10.60">
    <property type="entry name" value="Homeodomain-like"/>
    <property type="match status" value="1"/>
</dbReference>
<dbReference type="KEGG" id="pste:PSTEL_22285"/>
<gene>
    <name evidence="5" type="ORF">PSTEL_22285</name>
</gene>
<evidence type="ECO:0000259" key="4">
    <source>
        <dbReference type="PROSITE" id="PS01124"/>
    </source>
</evidence>
<evidence type="ECO:0000313" key="5">
    <source>
        <dbReference type="EMBL" id="AIQ65433.1"/>
    </source>
</evidence>
<dbReference type="GO" id="GO:0003700">
    <property type="term" value="F:DNA-binding transcription factor activity"/>
    <property type="evidence" value="ECO:0007669"/>
    <property type="project" value="InterPro"/>
</dbReference>
<dbReference type="PROSITE" id="PS01124">
    <property type="entry name" value="HTH_ARAC_FAMILY_2"/>
    <property type="match status" value="1"/>
</dbReference>
<dbReference type="InterPro" id="IPR018060">
    <property type="entry name" value="HTH_AraC"/>
</dbReference>
<organism evidence="5 6">
    <name type="scientific">Paenibacillus stellifer</name>
    <dbReference type="NCBI Taxonomy" id="169760"/>
    <lineage>
        <taxon>Bacteria</taxon>
        <taxon>Bacillati</taxon>
        <taxon>Bacillota</taxon>
        <taxon>Bacilli</taxon>
        <taxon>Bacillales</taxon>
        <taxon>Paenibacillaceae</taxon>
        <taxon>Paenibacillus</taxon>
    </lineage>
</organism>
<evidence type="ECO:0000256" key="3">
    <source>
        <dbReference type="ARBA" id="ARBA00023163"/>
    </source>
</evidence>
<dbReference type="Proteomes" id="UP000029507">
    <property type="component" value="Chromosome"/>
</dbReference>
<dbReference type="HOGENOM" id="CLU_1072440_0_0_9"/>
<dbReference type="STRING" id="169760.PSTEL_22285"/>
<sequence length="239" mass="27211">MPADTSVYLIFILYGGGVYNGVGMKAGDVIALGLNKDPMIGFSHYTELFMVEMEFRLFFQLTGIVPAFCQQVIPLDEDVFLAELCSRLMETPSPQRPGVIEQAFLSRIQQDKHLVWRKLERIDLASKMLGSVSYVQYDHLASQLNVSLRQLERDFSAMLGITLKDYARIQRFHRSIRFMKKMSAAEAAFLSGYFDQAHMTKEFKKLSTWTPAQALQCYDLNFEGIPLGERSCNMMQSGT</sequence>
<feature type="domain" description="HTH araC/xylS-type" evidence="4">
    <location>
        <begin position="138"/>
        <end position="217"/>
    </location>
</feature>
<dbReference type="EMBL" id="CP009286">
    <property type="protein sequence ID" value="AIQ65433.1"/>
    <property type="molecule type" value="Genomic_DNA"/>
</dbReference>
<dbReference type="Pfam" id="PF12833">
    <property type="entry name" value="HTH_18"/>
    <property type="match status" value="1"/>
</dbReference>
<accession>A0A089M1V2</accession>
<dbReference type="AlphaFoldDB" id="A0A089M1V2"/>
<name>A0A089M1V2_9BACL</name>
<proteinExistence type="predicted"/>
<dbReference type="InterPro" id="IPR050204">
    <property type="entry name" value="AraC_XylS_family_regulators"/>
</dbReference>
<evidence type="ECO:0000313" key="6">
    <source>
        <dbReference type="Proteomes" id="UP000029507"/>
    </source>
</evidence>
<dbReference type="GO" id="GO:0043565">
    <property type="term" value="F:sequence-specific DNA binding"/>
    <property type="evidence" value="ECO:0007669"/>
    <property type="project" value="InterPro"/>
</dbReference>
<evidence type="ECO:0000256" key="2">
    <source>
        <dbReference type="ARBA" id="ARBA00023125"/>
    </source>
</evidence>
<keyword evidence="2" id="KW-0238">DNA-binding</keyword>
<keyword evidence="3" id="KW-0804">Transcription</keyword>
<reference evidence="5 6" key="1">
    <citation type="submission" date="2014-08" db="EMBL/GenBank/DDBJ databases">
        <title>Comparative genomics of the Paenibacillus odorifer group.</title>
        <authorList>
            <person name="den Bakker H.C."/>
            <person name="Tsai Y.-C."/>
            <person name="Martin N."/>
            <person name="Korlach J."/>
            <person name="Wiedmann M."/>
        </authorList>
    </citation>
    <scope>NUCLEOTIDE SEQUENCE [LARGE SCALE GENOMIC DNA]</scope>
    <source>
        <strain evidence="5 6">DSM 14472</strain>
    </source>
</reference>
<keyword evidence="6" id="KW-1185">Reference proteome</keyword>